<comment type="caution">
    <text evidence="1">The sequence shown here is derived from an EMBL/GenBank/DDBJ whole genome shotgun (WGS) entry which is preliminary data.</text>
</comment>
<reference evidence="1" key="1">
    <citation type="journal article" date="2018" name="Genome Biol.">
        <title>SKESA: strategic k-mer extension for scrupulous assemblies.</title>
        <authorList>
            <person name="Souvorov A."/>
            <person name="Agarwala R."/>
            <person name="Lipman D.J."/>
        </authorList>
    </citation>
    <scope>NUCLEOTIDE SEQUENCE</scope>
    <source>
        <strain evidence="1">BCW_2665</strain>
    </source>
</reference>
<name>A0A2R4DAQ3_SALET</name>
<dbReference type="RefSeq" id="WP_080193300.1">
    <property type="nucleotide sequence ID" value="NZ_CP028196.1"/>
</dbReference>
<dbReference type="AlphaFoldDB" id="A0A2R4DAQ3"/>
<reference evidence="1" key="2">
    <citation type="submission" date="2018-07" db="EMBL/GenBank/DDBJ databases">
        <authorList>
            <consortium name="NCBI Pathogen Detection Project"/>
        </authorList>
    </citation>
    <scope>NUCLEOTIDE SEQUENCE</scope>
    <source>
        <strain evidence="1">BCW_2665</strain>
    </source>
</reference>
<sequence>MDKPLNKREREFLKPAIVHYWEIEISPTRKTALWDGDPLLPVKVGVMAENLINRGYLERVSMGFGRDIIRATDKAKKLRCYRCSYGRAIDKRGQQGEKCPHCDGGVIVNKTEGSAA</sequence>
<dbReference type="EMBL" id="DAATGM010000010">
    <property type="protein sequence ID" value="HAE8241644.1"/>
    <property type="molecule type" value="Genomic_DNA"/>
</dbReference>
<protein>
    <submittedName>
        <fullName evidence="1">Uncharacterized protein</fullName>
    </submittedName>
</protein>
<evidence type="ECO:0000313" key="1">
    <source>
        <dbReference type="EMBL" id="HAE8241644.1"/>
    </source>
</evidence>
<proteinExistence type="predicted"/>
<gene>
    <name evidence="1" type="ORF">G4174_002444</name>
</gene>
<accession>A0A2R4DAQ3</accession>
<organism evidence="1">
    <name type="scientific">Salmonella enterica subsp. enterica serovar Concord</name>
    <dbReference type="NCBI Taxonomy" id="483687"/>
    <lineage>
        <taxon>Bacteria</taxon>
        <taxon>Pseudomonadati</taxon>
        <taxon>Pseudomonadota</taxon>
        <taxon>Gammaproteobacteria</taxon>
        <taxon>Enterobacterales</taxon>
        <taxon>Enterobacteriaceae</taxon>
        <taxon>Salmonella</taxon>
    </lineage>
</organism>